<keyword evidence="2" id="KW-1185">Reference proteome</keyword>
<evidence type="ECO:0000313" key="2">
    <source>
        <dbReference type="Proteomes" id="UP000464178"/>
    </source>
</evidence>
<proteinExistence type="predicted"/>
<dbReference type="Proteomes" id="UP000464178">
    <property type="component" value="Chromosome"/>
</dbReference>
<evidence type="ECO:0000313" key="1">
    <source>
        <dbReference type="EMBL" id="VTS00665.1"/>
    </source>
</evidence>
<organism evidence="1 2">
    <name type="scientific">Gemmata massiliana</name>
    <dbReference type="NCBI Taxonomy" id="1210884"/>
    <lineage>
        <taxon>Bacteria</taxon>
        <taxon>Pseudomonadati</taxon>
        <taxon>Planctomycetota</taxon>
        <taxon>Planctomycetia</taxon>
        <taxon>Gemmatales</taxon>
        <taxon>Gemmataceae</taxon>
        <taxon>Gemmata</taxon>
    </lineage>
</organism>
<name>A0A6P2DJN5_9BACT</name>
<dbReference type="EMBL" id="LR593886">
    <property type="protein sequence ID" value="VTS00665.1"/>
    <property type="molecule type" value="Genomic_DNA"/>
</dbReference>
<gene>
    <name evidence="1" type="ORF">SOIL9_81080</name>
</gene>
<reference evidence="1 2" key="1">
    <citation type="submission" date="2019-05" db="EMBL/GenBank/DDBJ databases">
        <authorList>
            <consortium name="Science for Life Laboratories"/>
        </authorList>
    </citation>
    <scope>NUCLEOTIDE SEQUENCE [LARGE SCALE GENOMIC DNA]</scope>
    <source>
        <strain evidence="1">Soil9</strain>
    </source>
</reference>
<dbReference type="KEGG" id="gms:SOIL9_81080"/>
<accession>A0A6P2DJN5</accession>
<sequence length="208" mass="23161">MAAGTVPYGSRVPRHGSEVPVSVEDLFSRNRELLFVSTARQIASPRRTDRTTASFRGVAPFPERFEPRRAQIGAIAERSYPPGAHYREGNLGEPRLLCRSTAVSVGRRAVRPFTTSLRRGACPCKRFPLGFGPIQSPGRFTCRDYPRSGIGTHCRLANCLVNLIGIECSTFEPNRAPEFSIAVRVNRLVCERRLSKPRSPIKKHESGR</sequence>
<dbReference type="AlphaFoldDB" id="A0A6P2DJN5"/>
<protein>
    <submittedName>
        <fullName evidence="1">Uncharacterized protein</fullName>
    </submittedName>
</protein>